<evidence type="ECO:0000256" key="12">
    <source>
        <dbReference type="SAM" id="Phobius"/>
    </source>
</evidence>
<dbReference type="GO" id="GO:0016682">
    <property type="term" value="F:oxidoreductase activity, acting on diphenols and related substances as donors, oxygen as acceptor"/>
    <property type="evidence" value="ECO:0007669"/>
    <property type="project" value="TreeGrafter"/>
</dbReference>
<protein>
    <submittedName>
        <fullName evidence="13">Cytochrome d ubiquinol oxidase subunit II</fullName>
        <ecNumber evidence="13">1.10.3.-</ecNumber>
    </submittedName>
</protein>
<dbReference type="GO" id="GO:0070069">
    <property type="term" value="C:cytochrome complex"/>
    <property type="evidence" value="ECO:0007669"/>
    <property type="project" value="TreeGrafter"/>
</dbReference>
<keyword evidence="4" id="KW-1003">Cell membrane</keyword>
<dbReference type="RefSeq" id="WP_011417767.1">
    <property type="nucleotide sequence ID" value="NC_007759.1"/>
</dbReference>
<evidence type="ECO:0000313" key="13">
    <source>
        <dbReference type="EMBL" id="ABC77745.1"/>
    </source>
</evidence>
<feature type="transmembrane region" description="Helical" evidence="12">
    <location>
        <begin position="298"/>
        <end position="321"/>
    </location>
</feature>
<dbReference type="NCBIfam" id="TIGR00203">
    <property type="entry name" value="cydB"/>
    <property type="match status" value="1"/>
</dbReference>
<dbReference type="Proteomes" id="UP000001933">
    <property type="component" value="Chromosome"/>
</dbReference>
<evidence type="ECO:0000256" key="8">
    <source>
        <dbReference type="ARBA" id="ARBA00022982"/>
    </source>
</evidence>
<evidence type="ECO:0000256" key="1">
    <source>
        <dbReference type="ARBA" id="ARBA00004651"/>
    </source>
</evidence>
<dbReference type="InterPro" id="IPR003317">
    <property type="entry name" value="Cyt-d_oxidase_su2"/>
</dbReference>
<reference evidence="13 14" key="1">
    <citation type="journal article" date="2007" name="Proc. Natl. Acad. Sci. U.S.A.">
        <title>The genome of Syntrophus aciditrophicus: life at the thermodynamic limit of microbial growth.</title>
        <authorList>
            <person name="McInerney M.J."/>
            <person name="Rohlin L."/>
            <person name="Mouttaki H."/>
            <person name="Kim U."/>
            <person name="Krupp R.S."/>
            <person name="Rios-Hernandez L."/>
            <person name="Sieber J."/>
            <person name="Struchtemeyer C.G."/>
            <person name="Bhattacharyya A."/>
            <person name="Campbell J.W."/>
            <person name="Gunsalus R.P."/>
        </authorList>
    </citation>
    <scope>NUCLEOTIDE SEQUENCE [LARGE SCALE GENOMIC DNA]</scope>
    <source>
        <strain evidence="13 14">SB</strain>
    </source>
</reference>
<feature type="transmembrane region" description="Helical" evidence="12">
    <location>
        <begin position="227"/>
        <end position="247"/>
    </location>
</feature>
<keyword evidence="6 12" id="KW-0812">Transmembrane</keyword>
<keyword evidence="13" id="KW-0560">Oxidoreductase</keyword>
<proteinExistence type="inferred from homology"/>
<gene>
    <name evidence="13" type="ORF">SYN_01975</name>
</gene>
<feature type="transmembrane region" description="Helical" evidence="12">
    <location>
        <begin position="6"/>
        <end position="32"/>
    </location>
</feature>
<dbReference type="PANTHER" id="PTHR43141:SF5">
    <property type="entry name" value="CYTOCHROME BD-I UBIQUINOL OXIDASE SUBUNIT 2"/>
    <property type="match status" value="1"/>
</dbReference>
<dbReference type="GO" id="GO:0005886">
    <property type="term" value="C:plasma membrane"/>
    <property type="evidence" value="ECO:0007669"/>
    <property type="project" value="UniProtKB-SubCell"/>
</dbReference>
<evidence type="ECO:0000256" key="11">
    <source>
        <dbReference type="ARBA" id="ARBA00023136"/>
    </source>
</evidence>
<organism evidence="13 14">
    <name type="scientific">Syntrophus aciditrophicus (strain SB)</name>
    <dbReference type="NCBI Taxonomy" id="56780"/>
    <lineage>
        <taxon>Bacteria</taxon>
        <taxon>Pseudomonadati</taxon>
        <taxon>Thermodesulfobacteriota</taxon>
        <taxon>Syntrophia</taxon>
        <taxon>Syntrophales</taxon>
        <taxon>Syntrophaceae</taxon>
        <taxon>Syntrophus</taxon>
    </lineage>
</organism>
<accession>Q2LUI5</accession>
<keyword evidence="10" id="KW-0408">Iron</keyword>
<feature type="transmembrane region" description="Helical" evidence="12">
    <location>
        <begin position="201"/>
        <end position="221"/>
    </location>
</feature>
<evidence type="ECO:0000256" key="4">
    <source>
        <dbReference type="ARBA" id="ARBA00022475"/>
    </source>
</evidence>
<keyword evidence="3" id="KW-0813">Transport</keyword>
<dbReference type="PANTHER" id="PTHR43141">
    <property type="entry name" value="CYTOCHROME BD2 SUBUNIT II"/>
    <property type="match status" value="1"/>
</dbReference>
<keyword evidence="9 12" id="KW-1133">Transmembrane helix</keyword>
<evidence type="ECO:0000256" key="7">
    <source>
        <dbReference type="ARBA" id="ARBA00022723"/>
    </source>
</evidence>
<dbReference type="HOGENOM" id="CLU_049294_0_1_7"/>
<dbReference type="AlphaFoldDB" id="Q2LUI5"/>
<dbReference type="GO" id="GO:0019646">
    <property type="term" value="P:aerobic electron transport chain"/>
    <property type="evidence" value="ECO:0007669"/>
    <property type="project" value="TreeGrafter"/>
</dbReference>
<dbReference type="EMBL" id="CP000252">
    <property type="protein sequence ID" value="ABC77745.1"/>
    <property type="molecule type" value="Genomic_DNA"/>
</dbReference>
<comment type="subcellular location">
    <subcellularLocation>
        <location evidence="1">Cell membrane</location>
        <topology evidence="1">Multi-pass membrane protein</topology>
    </subcellularLocation>
</comment>
<dbReference type="PIRSF" id="PIRSF000267">
    <property type="entry name" value="Cyt_oxidse_sub2"/>
    <property type="match status" value="1"/>
</dbReference>
<dbReference type="KEGG" id="sat:SYN_01975"/>
<dbReference type="Pfam" id="PF02322">
    <property type="entry name" value="Cyt_bd_oxida_II"/>
    <property type="match status" value="1"/>
</dbReference>
<keyword evidence="11 12" id="KW-0472">Membrane</keyword>
<feature type="transmembrane region" description="Helical" evidence="12">
    <location>
        <begin position="254"/>
        <end position="278"/>
    </location>
</feature>
<dbReference type="FunCoup" id="Q2LUI5">
    <property type="interactions" value="313"/>
</dbReference>
<comment type="similarity">
    <text evidence="2">Belongs to the cytochrome ubiquinol oxidase subunit 2 family.</text>
</comment>
<dbReference type="STRING" id="56780.SYN_01975"/>
<dbReference type="InParanoid" id="Q2LUI5"/>
<evidence type="ECO:0000256" key="6">
    <source>
        <dbReference type="ARBA" id="ARBA00022692"/>
    </source>
</evidence>
<dbReference type="GO" id="GO:0009055">
    <property type="term" value="F:electron transfer activity"/>
    <property type="evidence" value="ECO:0007669"/>
    <property type="project" value="TreeGrafter"/>
</dbReference>
<evidence type="ECO:0000256" key="9">
    <source>
        <dbReference type="ARBA" id="ARBA00022989"/>
    </source>
</evidence>
<dbReference type="EC" id="1.10.3.-" evidence="13"/>
<dbReference type="eggNOG" id="COG1294">
    <property type="taxonomic scope" value="Bacteria"/>
</dbReference>
<dbReference type="OrthoDB" id="9776710at2"/>
<evidence type="ECO:0000256" key="5">
    <source>
        <dbReference type="ARBA" id="ARBA00022617"/>
    </source>
</evidence>
<feature type="transmembrane region" description="Helical" evidence="12">
    <location>
        <begin position="82"/>
        <end position="102"/>
    </location>
</feature>
<keyword evidence="14" id="KW-1185">Reference proteome</keyword>
<evidence type="ECO:0000256" key="10">
    <source>
        <dbReference type="ARBA" id="ARBA00023004"/>
    </source>
</evidence>
<keyword evidence="7" id="KW-0479">Metal-binding</keyword>
<keyword evidence="8" id="KW-0249">Electron transport</keyword>
<dbReference type="GO" id="GO:0046872">
    <property type="term" value="F:metal ion binding"/>
    <property type="evidence" value="ECO:0007669"/>
    <property type="project" value="UniProtKB-KW"/>
</dbReference>
<evidence type="ECO:0000313" key="14">
    <source>
        <dbReference type="Proteomes" id="UP000001933"/>
    </source>
</evidence>
<keyword evidence="5" id="KW-0349">Heme</keyword>
<feature type="transmembrane region" description="Helical" evidence="12">
    <location>
        <begin position="158"/>
        <end position="181"/>
    </location>
</feature>
<evidence type="ECO:0000256" key="3">
    <source>
        <dbReference type="ARBA" id="ARBA00022448"/>
    </source>
</evidence>
<sequence length="341" mass="37791">MDYQLIWFVLWGLLWAAYFATGGFDLGAGMLLPGLGKTEHEKEALLESFGPLWNGNEVWLVTAGGATFAAFPTAYAVLFSSFYIPLLLILFALIVRGVALEFREKLASQSWRKACDTAIVTGSVVPAFLFGVFFGNVFQGLPLDDRGYSGTFLQLLNPYTLLAGILFCVLFLSHGALWIAYRTEGDLSMRAATFARNYWPAVALAVILFFISSIFKTQLFANYLQNALLFLFPVLSLLSLAALRFYLKKSEFLSAFLFSGLNIILVMATALAGLYPNLLPSLSNPSFSITIFNASSGLYTLKIMTVAAAVFVPIILVYQLWVYRIFRHKIPAARTGEDLYL</sequence>
<name>Q2LUI5_SYNAS</name>
<feature type="transmembrane region" description="Helical" evidence="12">
    <location>
        <begin position="114"/>
        <end position="138"/>
    </location>
</feature>
<evidence type="ECO:0000256" key="2">
    <source>
        <dbReference type="ARBA" id="ARBA00007543"/>
    </source>
</evidence>